<evidence type="ECO:0000256" key="13">
    <source>
        <dbReference type="HAMAP-Rule" id="MF_01810"/>
    </source>
</evidence>
<feature type="domain" description="Membrane insertase YidC N-terminal" evidence="16">
    <location>
        <begin position="87"/>
        <end position="369"/>
    </location>
</feature>
<evidence type="ECO:0000256" key="2">
    <source>
        <dbReference type="ARBA" id="ARBA00010527"/>
    </source>
</evidence>
<comment type="subunit">
    <text evidence="13">Interacts with the Sec translocase complex via SecD. Specifically interacts with transmembrane segments of nascent integral membrane proteins during membrane integration.</text>
</comment>
<dbReference type="InterPro" id="IPR028055">
    <property type="entry name" value="YidC/Oxa/ALB_C"/>
</dbReference>
<evidence type="ECO:0000259" key="15">
    <source>
        <dbReference type="Pfam" id="PF02096"/>
    </source>
</evidence>
<evidence type="ECO:0000256" key="1">
    <source>
        <dbReference type="ARBA" id="ARBA00004429"/>
    </source>
</evidence>
<evidence type="ECO:0000313" key="18">
    <source>
        <dbReference type="Proteomes" id="UP000294360"/>
    </source>
</evidence>
<dbReference type="PRINTS" id="PR01900">
    <property type="entry name" value="YIDCPROTEIN"/>
</dbReference>
<sequence length="605" mass="66399">MTKDSRNLYLAIGLSCLVIVGWSYFFAPKPDRARQFAQQQAQTAPGAAPSSSPSAAGAPQDAVSRDLSALDAAAPQTRAEALADSPRVKIETPAIFGSLALKGARIDDVALKAYRETVDPDSPNIVLLSPPGAPDAYYAEAGFLSDAGAALALPRADTLWRADRDTLTPQTPVTLSYDNGEGLVFHRQIAVDERYMFTIRDSVENKSDKPVTLAPYALVARHGLPKTVNYSVLHEGFVGVIGDGGVEEIKYDKIEKEDHAAKTLSGVGGWLGFTDKYWAAAVIPDQKETIEARFSAGLTGPIKSYRADFVGPAQVISPGASSEATSRLFAGAKEVHTLDAYQADLGIKKFELLIDWGWFYFITRPMFQLLHFLYTLTGNFGVAILIATVIVKGLFFPLASKSYLSMAKMKAVAPQIAAIRDKYPEDKMKQQQETMALYKREKINPVSGCLPMLIQIPVFFALYKVLFVTIEMRHAPFFGWIKDLSAPDPTNIFNLFGLLPFDPTQIPMIGHFLALGVWPLIMGVTMFVQMKANPEPADPTQKQIFTWMPVIFTFTLGGFPSGLVIYWAWNNTLSVAQQTLIMKRAGVKIELFDNIAGMFRKKATS</sequence>
<dbReference type="InterPro" id="IPR038221">
    <property type="entry name" value="YidC_periplasmic_sf"/>
</dbReference>
<feature type="transmembrane region" description="Helical" evidence="13">
    <location>
        <begin position="449"/>
        <end position="470"/>
    </location>
</feature>
<evidence type="ECO:0000259" key="16">
    <source>
        <dbReference type="Pfam" id="PF14849"/>
    </source>
</evidence>
<dbReference type="Pfam" id="PF02096">
    <property type="entry name" value="60KD_IMP"/>
    <property type="match status" value="1"/>
</dbReference>
<feature type="transmembrane region" description="Helical" evidence="13">
    <location>
        <begin position="380"/>
        <end position="400"/>
    </location>
</feature>
<dbReference type="InterPro" id="IPR001708">
    <property type="entry name" value="YidC/ALB3/OXA1/COX18"/>
</dbReference>
<dbReference type="HAMAP" id="MF_01810">
    <property type="entry name" value="YidC_type1"/>
    <property type="match status" value="1"/>
</dbReference>
<evidence type="ECO:0000256" key="12">
    <source>
        <dbReference type="ARBA" id="ARBA00033342"/>
    </source>
</evidence>
<dbReference type="KEGG" id="mtun:MTUNDRAET4_3500"/>
<keyword evidence="5 13" id="KW-1003">Cell membrane</keyword>
<evidence type="ECO:0000313" key="17">
    <source>
        <dbReference type="EMBL" id="VFU10387.1"/>
    </source>
</evidence>
<evidence type="ECO:0000256" key="5">
    <source>
        <dbReference type="ARBA" id="ARBA00022475"/>
    </source>
</evidence>
<evidence type="ECO:0000256" key="4">
    <source>
        <dbReference type="ARBA" id="ARBA00022448"/>
    </source>
</evidence>
<dbReference type="EMBL" id="LR536450">
    <property type="protein sequence ID" value="VFU10387.1"/>
    <property type="molecule type" value="Genomic_DNA"/>
</dbReference>
<evidence type="ECO:0000256" key="11">
    <source>
        <dbReference type="ARBA" id="ARBA00033245"/>
    </source>
</evidence>
<evidence type="ECO:0000256" key="14">
    <source>
        <dbReference type="SAM" id="MobiDB-lite"/>
    </source>
</evidence>
<dbReference type="Pfam" id="PF14849">
    <property type="entry name" value="YidC_periplas"/>
    <property type="match status" value="1"/>
</dbReference>
<keyword evidence="4 13" id="KW-0813">Transport</keyword>
<feature type="transmembrane region" description="Helical" evidence="13">
    <location>
        <begin position="508"/>
        <end position="528"/>
    </location>
</feature>
<dbReference type="InterPro" id="IPR019998">
    <property type="entry name" value="Membr_insert_YidC"/>
</dbReference>
<keyword evidence="6 13" id="KW-0812">Transmembrane</keyword>
<feature type="transmembrane region" description="Helical" evidence="13">
    <location>
        <begin position="6"/>
        <end position="27"/>
    </location>
</feature>
<feature type="transmembrane region" description="Helical" evidence="13">
    <location>
        <begin position="549"/>
        <end position="569"/>
    </location>
</feature>
<comment type="subcellular location">
    <subcellularLocation>
        <location evidence="1">Cell inner membrane</location>
        <topology evidence="1">Multi-pass membrane protein</topology>
    </subcellularLocation>
    <subcellularLocation>
        <location evidence="13">Cell membrane</location>
        <topology evidence="13">Multi-pass membrane protein</topology>
    </subcellularLocation>
</comment>
<keyword evidence="7 13" id="KW-0653">Protein transport</keyword>
<evidence type="ECO:0000256" key="10">
    <source>
        <dbReference type="ARBA" id="ARBA00023186"/>
    </source>
</evidence>
<keyword evidence="8 13" id="KW-1133">Transmembrane helix</keyword>
<dbReference type="GO" id="GO:0032977">
    <property type="term" value="F:membrane insertase activity"/>
    <property type="evidence" value="ECO:0007669"/>
    <property type="project" value="InterPro"/>
</dbReference>
<keyword evidence="10 13" id="KW-0143">Chaperone</keyword>
<dbReference type="PANTHER" id="PTHR12428:SF65">
    <property type="entry name" value="CYTOCHROME C OXIDASE ASSEMBLY PROTEIN COX18, MITOCHONDRIAL"/>
    <property type="match status" value="1"/>
</dbReference>
<dbReference type="GO" id="GO:0015031">
    <property type="term" value="P:protein transport"/>
    <property type="evidence" value="ECO:0007669"/>
    <property type="project" value="UniProtKB-KW"/>
</dbReference>
<comment type="function">
    <text evidence="13">Required for the insertion and/or proper folding and/or complex formation of integral membrane proteins into the membrane. Involved in integration of membrane proteins that insert both dependently and independently of the Sec translocase complex, as well as at least some lipoproteins. Aids folding of multispanning membrane proteins.</text>
</comment>
<evidence type="ECO:0000256" key="7">
    <source>
        <dbReference type="ARBA" id="ARBA00022927"/>
    </source>
</evidence>
<dbReference type="CDD" id="cd20070">
    <property type="entry name" value="5TM_YidC_Alb3"/>
    <property type="match status" value="1"/>
</dbReference>
<dbReference type="RefSeq" id="WP_134491111.1">
    <property type="nucleotide sequence ID" value="NZ_LR536450.1"/>
</dbReference>
<feature type="domain" description="Membrane insertase YidC/Oxa/ALB C-terminal" evidence="15">
    <location>
        <begin position="380"/>
        <end position="583"/>
    </location>
</feature>
<dbReference type="CDD" id="cd19961">
    <property type="entry name" value="EcYidC-like_peri"/>
    <property type="match status" value="1"/>
</dbReference>
<dbReference type="OrthoDB" id="9780552at2"/>
<keyword evidence="9 13" id="KW-0472">Membrane</keyword>
<dbReference type="PRINTS" id="PR00701">
    <property type="entry name" value="60KDINNERMP"/>
</dbReference>
<evidence type="ECO:0000256" key="3">
    <source>
        <dbReference type="ARBA" id="ARBA00015325"/>
    </source>
</evidence>
<dbReference type="NCBIfam" id="TIGR03592">
    <property type="entry name" value="yidC_oxa1_cterm"/>
    <property type="match status" value="1"/>
</dbReference>
<dbReference type="GO" id="GO:0051205">
    <property type="term" value="P:protein insertion into membrane"/>
    <property type="evidence" value="ECO:0007669"/>
    <property type="project" value="TreeGrafter"/>
</dbReference>
<reference evidence="17 18" key="1">
    <citation type="submission" date="2019-03" db="EMBL/GenBank/DDBJ databases">
        <authorList>
            <person name="Kox A.R. M."/>
        </authorList>
    </citation>
    <scope>NUCLEOTIDE SEQUENCE [LARGE SCALE GENOMIC DNA]</scope>
    <source>
        <strain evidence="17">MTUNDRAET4 annotated genome</strain>
    </source>
</reference>
<protein>
    <recommendedName>
        <fullName evidence="3 13">Membrane protein insertase YidC</fullName>
    </recommendedName>
    <alternativeName>
        <fullName evidence="12 13">Foldase YidC</fullName>
    </alternativeName>
    <alternativeName>
        <fullName evidence="11 13">Membrane integrase YidC</fullName>
    </alternativeName>
    <alternativeName>
        <fullName evidence="13">Membrane protein YidC</fullName>
    </alternativeName>
</protein>
<dbReference type="Gene3D" id="2.70.98.90">
    <property type="match status" value="1"/>
</dbReference>
<dbReference type="GO" id="GO:0005886">
    <property type="term" value="C:plasma membrane"/>
    <property type="evidence" value="ECO:0007669"/>
    <property type="project" value="UniProtKB-SubCell"/>
</dbReference>
<evidence type="ECO:0000256" key="6">
    <source>
        <dbReference type="ARBA" id="ARBA00022692"/>
    </source>
</evidence>
<dbReference type="NCBIfam" id="NF002353">
    <property type="entry name" value="PRK01318.1-4"/>
    <property type="match status" value="1"/>
</dbReference>
<dbReference type="InterPro" id="IPR028053">
    <property type="entry name" value="Membr_insert_YidC_N"/>
</dbReference>
<dbReference type="PANTHER" id="PTHR12428">
    <property type="entry name" value="OXA1"/>
    <property type="match status" value="1"/>
</dbReference>
<gene>
    <name evidence="13 17" type="primary">yidC</name>
    <name evidence="17" type="ORF">MTUNDRAET4_3500</name>
</gene>
<proteinExistence type="inferred from homology"/>
<feature type="region of interest" description="Disordered" evidence="14">
    <location>
        <begin position="36"/>
        <end position="61"/>
    </location>
</feature>
<comment type="similarity">
    <text evidence="2 13">Belongs to the OXA1/ALB3/YidC family. Type 1 subfamily.</text>
</comment>
<dbReference type="InterPro" id="IPR047196">
    <property type="entry name" value="YidC_ALB_C"/>
</dbReference>
<dbReference type="Proteomes" id="UP000294360">
    <property type="component" value="Chromosome"/>
</dbReference>
<evidence type="ECO:0000256" key="9">
    <source>
        <dbReference type="ARBA" id="ARBA00023136"/>
    </source>
</evidence>
<organism evidence="17 18">
    <name type="scientific">Methylocella tundrae</name>
    <dbReference type="NCBI Taxonomy" id="227605"/>
    <lineage>
        <taxon>Bacteria</taxon>
        <taxon>Pseudomonadati</taxon>
        <taxon>Pseudomonadota</taxon>
        <taxon>Alphaproteobacteria</taxon>
        <taxon>Hyphomicrobiales</taxon>
        <taxon>Beijerinckiaceae</taxon>
        <taxon>Methylocella</taxon>
    </lineage>
</organism>
<dbReference type="NCBIfam" id="TIGR03593">
    <property type="entry name" value="yidC_nterm"/>
    <property type="match status" value="1"/>
</dbReference>
<evidence type="ECO:0000256" key="8">
    <source>
        <dbReference type="ARBA" id="ARBA00022989"/>
    </source>
</evidence>
<dbReference type="AlphaFoldDB" id="A0A4U8Z547"/>
<accession>A0A4U8Z547</accession>
<name>A0A4U8Z547_METTU</name>